<reference evidence="1 2" key="1">
    <citation type="submission" date="2007-08" db="EMBL/GenBank/DDBJ databases">
        <title>Draft genome sequence of Clostridium leptum (DSM 753).</title>
        <authorList>
            <person name="Sudarsanam P."/>
            <person name="Ley R."/>
            <person name="Guruge J."/>
            <person name="Turnbaugh P.J."/>
            <person name="Mahowald M."/>
            <person name="Liep D."/>
            <person name="Gordon J."/>
        </authorList>
    </citation>
    <scope>NUCLEOTIDE SEQUENCE [LARGE SCALE GENOMIC DNA]</scope>
    <source>
        <strain evidence="1 2">DSM 753</strain>
    </source>
</reference>
<organism evidence="1 2">
    <name type="scientific">[Clostridium] leptum DSM 753</name>
    <dbReference type="NCBI Taxonomy" id="428125"/>
    <lineage>
        <taxon>Bacteria</taxon>
        <taxon>Bacillati</taxon>
        <taxon>Bacillota</taxon>
        <taxon>Clostridia</taxon>
        <taxon>Eubacteriales</taxon>
        <taxon>Oscillospiraceae</taxon>
        <taxon>Oscillospiraceae incertae sedis</taxon>
    </lineage>
</organism>
<name>A7VVS9_9FIRM</name>
<accession>A7VVS9</accession>
<proteinExistence type="predicted"/>
<evidence type="ECO:0000313" key="2">
    <source>
        <dbReference type="Proteomes" id="UP000003490"/>
    </source>
</evidence>
<dbReference type="AlphaFoldDB" id="A7VVS9"/>
<sequence length="36" mass="3909">MPLGIFSCKRHDLYGVCCEGKTNKSIGLKPDDPDGL</sequence>
<reference evidence="1 2" key="2">
    <citation type="submission" date="2007-08" db="EMBL/GenBank/DDBJ databases">
        <authorList>
            <person name="Fulton L."/>
            <person name="Clifton S."/>
            <person name="Fulton B."/>
            <person name="Xu J."/>
            <person name="Minx P."/>
            <person name="Pepin K.H."/>
            <person name="Johnson M."/>
            <person name="Thiruvilangam P."/>
            <person name="Bhonagiri V."/>
            <person name="Nash W.E."/>
            <person name="Wang C."/>
            <person name="Mardis E.R."/>
            <person name="Wilson R.K."/>
        </authorList>
    </citation>
    <scope>NUCLEOTIDE SEQUENCE [LARGE SCALE GENOMIC DNA]</scope>
    <source>
        <strain evidence="1 2">DSM 753</strain>
    </source>
</reference>
<gene>
    <name evidence="1" type="ORF">CLOLEP_02692</name>
</gene>
<dbReference type="EMBL" id="ABCB02000019">
    <property type="protein sequence ID" value="EDO61079.1"/>
    <property type="molecule type" value="Genomic_DNA"/>
</dbReference>
<comment type="caution">
    <text evidence="1">The sequence shown here is derived from an EMBL/GenBank/DDBJ whole genome shotgun (WGS) entry which is preliminary data.</text>
</comment>
<dbReference type="Proteomes" id="UP000003490">
    <property type="component" value="Unassembled WGS sequence"/>
</dbReference>
<evidence type="ECO:0000313" key="1">
    <source>
        <dbReference type="EMBL" id="EDO61079.1"/>
    </source>
</evidence>
<protein>
    <submittedName>
        <fullName evidence="1">Uncharacterized protein</fullName>
    </submittedName>
</protein>
<dbReference type="HOGENOM" id="CLU_3355469_0_0_9"/>